<evidence type="ECO:0000313" key="2">
    <source>
        <dbReference type="Proteomes" id="UP001164390"/>
    </source>
</evidence>
<evidence type="ECO:0000313" key="1">
    <source>
        <dbReference type="EMBL" id="UYM04937.1"/>
    </source>
</evidence>
<accession>A0AA46THI9</accession>
<dbReference type="KEGG" id="sgrg:L0C25_20815"/>
<dbReference type="AlphaFoldDB" id="A0AA46THI9"/>
<dbReference type="Proteomes" id="UP001164390">
    <property type="component" value="Chromosome"/>
</dbReference>
<proteinExistence type="predicted"/>
<sequence length="117" mass="12104">MPNWGMNADMLYGAGGNVSKLSVPGAQATKGMLESAGGAADVVHHPIMRGALNGFVETWATPANRLVHNIEAAGSQVQDAAVTGDQADLDADTEQQPVKSLVSEHLSALSKPINDIV</sequence>
<gene>
    <name evidence="1" type="ORF">L0C25_20815</name>
</gene>
<protein>
    <submittedName>
        <fullName evidence="1">Uncharacterized protein</fullName>
    </submittedName>
</protein>
<dbReference type="RefSeq" id="WP_271633700.1">
    <property type="nucleotide sequence ID" value="NZ_CP094970.1"/>
</dbReference>
<name>A0AA46THI9_9ACTN</name>
<dbReference type="EMBL" id="CP094970">
    <property type="protein sequence ID" value="UYM04937.1"/>
    <property type="molecule type" value="Genomic_DNA"/>
</dbReference>
<keyword evidence="2" id="KW-1185">Reference proteome</keyword>
<organism evidence="1 2">
    <name type="scientific">Solicola gregarius</name>
    <dbReference type="NCBI Taxonomy" id="2908642"/>
    <lineage>
        <taxon>Bacteria</taxon>
        <taxon>Bacillati</taxon>
        <taxon>Actinomycetota</taxon>
        <taxon>Actinomycetes</taxon>
        <taxon>Propionibacteriales</taxon>
        <taxon>Nocardioidaceae</taxon>
        <taxon>Solicola</taxon>
    </lineage>
</organism>
<reference evidence="1" key="1">
    <citation type="submission" date="2022-01" db="EMBL/GenBank/DDBJ databases">
        <title>Nocardioidaceae gen. sp. A5X3R13.</title>
        <authorList>
            <person name="Lopez Marin M.A."/>
            <person name="Uhlik O."/>
        </authorList>
    </citation>
    <scope>NUCLEOTIDE SEQUENCE</scope>
    <source>
        <strain evidence="1">A5X3R13</strain>
    </source>
</reference>